<protein>
    <recommendedName>
        <fullName evidence="3">Soluble ligand binding domain-containing protein</fullName>
    </recommendedName>
</protein>
<dbReference type="EMBL" id="JASDDP010000024">
    <property type="protein sequence ID" value="MDJ1645971.1"/>
    <property type="molecule type" value="Genomic_DNA"/>
</dbReference>
<proteinExistence type="predicted"/>
<reference evidence="1" key="1">
    <citation type="submission" date="2023-05" db="EMBL/GenBank/DDBJ databases">
        <title>Mycoplasma phocimorsus sp. nov., isolated from Scandinavian patients with seal finger or septic arthritis after contact with seals.</title>
        <authorList>
            <person name="Skafte-Holm A."/>
            <person name="Pedersen T.R."/>
            <person name="Froelund M."/>
            <person name="Stegger M."/>
            <person name="Qvortrup K."/>
            <person name="Michaels D.L."/>
            <person name="Brown D.R."/>
            <person name="Jensen J.S."/>
        </authorList>
    </citation>
    <scope>NUCLEOTIDE SEQUENCE</scope>
    <source>
        <strain evidence="1">M5725</strain>
    </source>
</reference>
<dbReference type="Proteomes" id="UP001224428">
    <property type="component" value="Unassembled WGS sequence"/>
</dbReference>
<comment type="caution">
    <text evidence="1">The sequence shown here is derived from an EMBL/GenBank/DDBJ whole genome shotgun (WGS) entry which is preliminary data.</text>
</comment>
<dbReference type="RefSeq" id="WP_283827368.1">
    <property type="nucleotide sequence ID" value="NZ_JASDAY010000016.1"/>
</dbReference>
<gene>
    <name evidence="1" type="ORF">QLQ80_02680</name>
</gene>
<dbReference type="NCBIfam" id="NF045978">
    <property type="entry name" value="ComEA_MAG0490"/>
    <property type="match status" value="1"/>
</dbReference>
<sequence length="167" mass="19606">MRFKHLKILLPLLVIFFITSGVVINFANSANYNSITKSEERIKVIVEGAIYYPGEHYFKMNITLREILFILVLRNDADISKINLEMTIKSPFKIYIPFKKQSQKILFSKLEEFSQIKEFQIPFKIFKKLIDFKKQGKNVTWKSISEIPGIGTIYLKRLKDILILDLL</sequence>
<organism evidence="1 2">
    <name type="scientific">Mycoplasma phocimorsus</name>
    <dbReference type="NCBI Taxonomy" id="3045839"/>
    <lineage>
        <taxon>Bacteria</taxon>
        <taxon>Bacillati</taxon>
        <taxon>Mycoplasmatota</taxon>
        <taxon>Mollicutes</taxon>
        <taxon>Mycoplasmataceae</taxon>
        <taxon>Mycoplasma</taxon>
    </lineage>
</organism>
<name>A0AAJ1PSZ3_9MOLU</name>
<accession>A0AAJ1PSZ3</accession>
<evidence type="ECO:0000313" key="1">
    <source>
        <dbReference type="EMBL" id="MDJ1645971.1"/>
    </source>
</evidence>
<keyword evidence="2" id="KW-1185">Reference proteome</keyword>
<evidence type="ECO:0000313" key="2">
    <source>
        <dbReference type="Proteomes" id="UP001224428"/>
    </source>
</evidence>
<dbReference type="AlphaFoldDB" id="A0AAJ1PSZ3"/>
<evidence type="ECO:0008006" key="3">
    <source>
        <dbReference type="Google" id="ProtNLM"/>
    </source>
</evidence>